<proteinExistence type="predicted"/>
<dbReference type="Proteomes" id="UP000002220">
    <property type="component" value="Chromosome"/>
</dbReference>
<dbReference type="AlphaFoldDB" id="D5SYQ8"/>
<gene>
    <name evidence="2" type="ordered locus">Plim_2011</name>
</gene>
<feature type="compositionally biased region" description="Polar residues" evidence="1">
    <location>
        <begin position="407"/>
        <end position="420"/>
    </location>
</feature>
<dbReference type="OrthoDB" id="214886at2"/>
<protein>
    <recommendedName>
        <fullName evidence="4">Replication initiation factor</fullName>
    </recommendedName>
</protein>
<keyword evidence="3" id="KW-1185">Reference proteome</keyword>
<feature type="region of interest" description="Disordered" evidence="1">
    <location>
        <begin position="402"/>
        <end position="431"/>
    </location>
</feature>
<name>D5SYQ8_PLAL2</name>
<accession>D5SYQ8</accession>
<evidence type="ECO:0000313" key="3">
    <source>
        <dbReference type="Proteomes" id="UP000002220"/>
    </source>
</evidence>
<organism evidence="2 3">
    <name type="scientific">Planctopirus limnophila (strain ATCC 43296 / DSM 3776 / IFAM 1008 / Mu 290)</name>
    <name type="common">Planctomyces limnophilus</name>
    <dbReference type="NCBI Taxonomy" id="521674"/>
    <lineage>
        <taxon>Bacteria</taxon>
        <taxon>Pseudomonadati</taxon>
        <taxon>Planctomycetota</taxon>
        <taxon>Planctomycetia</taxon>
        <taxon>Planctomycetales</taxon>
        <taxon>Planctomycetaceae</taxon>
        <taxon>Planctopirus</taxon>
    </lineage>
</organism>
<sequence length="431" mass="48377">MDDETEFENDSLTMAAGAASSNTHLQTSQPVESISGIVAIDWWEVGACALWSTSSKSACGKFFPKLEELRAASQDTKQPQFIQIGNNVWQVMAKGRGGGKGAYYRYQLSCEGISVALGAQGGQSRLFSNFAYTIPGEACLLLGVPESEKRIQDVLTYFGGTFTDRWIRRIDLCLDTLYPDLCLTFCKLLLSGYYVGSTRDYALYRSAGNTSGFGTTSSSGIQIRVYDKLTELSKKSEAYQLEMYANRWGGEIPSSATRIEYQIRKEYLALFGIKTLDEAVKRLPDIIRRVTQFEPNPHFGFTTSVPDRANNHQSRATIHPLWAAVIHKFQQFAGTSQTPLKRVDRGNLNNRRAHQMISGFLTTSAAKSGYPIKNLSDAQNWLKELSERNNFTDTDWKLKGEMKAKSENQSMDSHRYQSNWEVDREDVDGPR</sequence>
<dbReference type="HOGENOM" id="CLU_605312_0_0_0"/>
<dbReference type="RefSeq" id="WP_013110271.1">
    <property type="nucleotide sequence ID" value="NC_014148.1"/>
</dbReference>
<dbReference type="EMBL" id="CP001744">
    <property type="protein sequence ID" value="ADG67840.1"/>
    <property type="molecule type" value="Genomic_DNA"/>
</dbReference>
<dbReference type="KEGG" id="plm:Plim_2011"/>
<evidence type="ECO:0000256" key="1">
    <source>
        <dbReference type="SAM" id="MobiDB-lite"/>
    </source>
</evidence>
<evidence type="ECO:0008006" key="4">
    <source>
        <dbReference type="Google" id="ProtNLM"/>
    </source>
</evidence>
<dbReference type="STRING" id="521674.Plim_2011"/>
<evidence type="ECO:0000313" key="2">
    <source>
        <dbReference type="EMBL" id="ADG67840.1"/>
    </source>
</evidence>
<reference evidence="2 3" key="1">
    <citation type="journal article" date="2010" name="Stand. Genomic Sci.">
        <title>Complete genome sequence of Planctomyces limnophilus type strain (Mu 290).</title>
        <authorList>
            <person name="Labutti K."/>
            <person name="Sikorski J."/>
            <person name="Schneider S."/>
            <person name="Nolan M."/>
            <person name="Lucas S."/>
            <person name="Glavina Del Rio T."/>
            <person name="Tice H."/>
            <person name="Cheng J.F."/>
            <person name="Goodwin L."/>
            <person name="Pitluck S."/>
            <person name="Liolios K."/>
            <person name="Ivanova N."/>
            <person name="Mavromatis K."/>
            <person name="Mikhailova N."/>
            <person name="Pati A."/>
            <person name="Chen A."/>
            <person name="Palaniappan K."/>
            <person name="Land M."/>
            <person name="Hauser L."/>
            <person name="Chang Y.J."/>
            <person name="Jeffries C.D."/>
            <person name="Tindall B.J."/>
            <person name="Rohde M."/>
            <person name="Goker M."/>
            <person name="Woyke T."/>
            <person name="Bristow J."/>
            <person name="Eisen J.A."/>
            <person name="Markowitz V."/>
            <person name="Hugenholtz P."/>
            <person name="Kyrpides N.C."/>
            <person name="Klenk H.P."/>
            <person name="Lapidus A."/>
        </authorList>
    </citation>
    <scope>NUCLEOTIDE SEQUENCE [LARGE SCALE GENOMIC DNA]</scope>
    <source>
        <strain evidence="3">ATCC 43296 / DSM 3776 / IFAM 1008 / 290</strain>
    </source>
</reference>